<dbReference type="Proteomes" id="UP001234297">
    <property type="component" value="Chromosome 1"/>
</dbReference>
<reference evidence="1 2" key="1">
    <citation type="journal article" date="2022" name="Hortic Res">
        <title>A haplotype resolved chromosomal level avocado genome allows analysis of novel avocado genes.</title>
        <authorList>
            <person name="Nath O."/>
            <person name="Fletcher S.J."/>
            <person name="Hayward A."/>
            <person name="Shaw L.M."/>
            <person name="Masouleh A.K."/>
            <person name="Furtado A."/>
            <person name="Henry R.J."/>
            <person name="Mitter N."/>
        </authorList>
    </citation>
    <scope>NUCLEOTIDE SEQUENCE [LARGE SCALE GENOMIC DNA]</scope>
    <source>
        <strain evidence="2">cv. Hass</strain>
    </source>
</reference>
<accession>A0ACC2MWD8</accession>
<dbReference type="EMBL" id="CM056809">
    <property type="protein sequence ID" value="KAJ8649965.1"/>
    <property type="molecule type" value="Genomic_DNA"/>
</dbReference>
<gene>
    <name evidence="1" type="ORF">MRB53_002988</name>
</gene>
<evidence type="ECO:0000313" key="1">
    <source>
        <dbReference type="EMBL" id="KAJ8649965.1"/>
    </source>
</evidence>
<organism evidence="1 2">
    <name type="scientific">Persea americana</name>
    <name type="common">Avocado</name>
    <dbReference type="NCBI Taxonomy" id="3435"/>
    <lineage>
        <taxon>Eukaryota</taxon>
        <taxon>Viridiplantae</taxon>
        <taxon>Streptophyta</taxon>
        <taxon>Embryophyta</taxon>
        <taxon>Tracheophyta</taxon>
        <taxon>Spermatophyta</taxon>
        <taxon>Magnoliopsida</taxon>
        <taxon>Magnoliidae</taxon>
        <taxon>Laurales</taxon>
        <taxon>Lauraceae</taxon>
        <taxon>Persea</taxon>
    </lineage>
</organism>
<comment type="caution">
    <text evidence="1">The sequence shown here is derived from an EMBL/GenBank/DDBJ whole genome shotgun (WGS) entry which is preliminary data.</text>
</comment>
<proteinExistence type="predicted"/>
<name>A0ACC2MWD8_PERAE</name>
<keyword evidence="2" id="KW-1185">Reference proteome</keyword>
<sequence>MQHPDALRMPTVSNEESQLPPIHSVSVQITGPDITSLVPVHIAGSTTNQNAGPTTKSTIRPANSVHTSAGLAPIATSVSEVSSAPTTPSVPVHHMVTRNKDGTRKRKALSTTRHPIHALTVITSAVEPTCFILASRVRNG</sequence>
<evidence type="ECO:0000313" key="2">
    <source>
        <dbReference type="Proteomes" id="UP001234297"/>
    </source>
</evidence>
<protein>
    <submittedName>
        <fullName evidence="1">Uncharacterized protein</fullName>
    </submittedName>
</protein>